<sequence length="136" mass="14538">MSGGWLALLKNVPWSEVISNAPKVVDGAKKLWNTVAKRPSPPEISDSNVQSATSPGPQAIALIEARTLALEDAVANLQGQMRESSELIKALADQNAQLIQRIESNRVRTLWLSATTAVVAMVAVLGLLLTFSRHGA</sequence>
<keyword evidence="2" id="KW-1133">Transmembrane helix</keyword>
<evidence type="ECO:0000256" key="2">
    <source>
        <dbReference type="SAM" id="Phobius"/>
    </source>
</evidence>
<name>A0A7J4ZNQ0_9BACT</name>
<dbReference type="Proteomes" id="UP000420562">
    <property type="component" value="Unassembled WGS sequence"/>
</dbReference>
<feature type="coiled-coil region" evidence="1">
    <location>
        <begin position="74"/>
        <end position="101"/>
    </location>
</feature>
<keyword evidence="4" id="KW-1185">Reference proteome</keyword>
<protein>
    <submittedName>
        <fullName evidence="3">Uncharacterized protein</fullName>
    </submittedName>
</protein>
<feature type="transmembrane region" description="Helical" evidence="2">
    <location>
        <begin position="110"/>
        <end position="131"/>
    </location>
</feature>
<evidence type="ECO:0000313" key="3">
    <source>
        <dbReference type="EMBL" id="KAB0663964.1"/>
    </source>
</evidence>
<keyword evidence="2" id="KW-0472">Membrane</keyword>
<dbReference type="RefSeq" id="WP_151129257.1">
    <property type="nucleotide sequence ID" value="NZ_VZQZ01000010.1"/>
</dbReference>
<comment type="caution">
    <text evidence="3">The sequence shown here is derived from an EMBL/GenBank/DDBJ whole genome shotgun (WGS) entry which is preliminary data.</text>
</comment>
<reference evidence="3 4" key="1">
    <citation type="submission" date="2019-09" db="EMBL/GenBank/DDBJ databases">
        <title>Geobacter sp. Red96, a novel strain isolated from paddy soil.</title>
        <authorList>
            <person name="Xu Z."/>
            <person name="Masuda Y."/>
            <person name="Itoh H."/>
            <person name="Senoo K."/>
        </authorList>
    </citation>
    <scope>NUCLEOTIDE SEQUENCE [LARGE SCALE GENOMIC DNA]</scope>
    <source>
        <strain evidence="3 4">Red96</strain>
    </source>
</reference>
<dbReference type="EMBL" id="VZQZ01000010">
    <property type="protein sequence ID" value="KAB0663964.1"/>
    <property type="molecule type" value="Genomic_DNA"/>
</dbReference>
<proteinExistence type="predicted"/>
<gene>
    <name evidence="3" type="ORF">F6V25_14205</name>
</gene>
<dbReference type="AlphaFoldDB" id="A0A7J4ZNQ0"/>
<keyword evidence="2" id="KW-0812">Transmembrane</keyword>
<evidence type="ECO:0000256" key="1">
    <source>
        <dbReference type="SAM" id="Coils"/>
    </source>
</evidence>
<keyword evidence="1" id="KW-0175">Coiled coil</keyword>
<evidence type="ECO:0000313" key="4">
    <source>
        <dbReference type="Proteomes" id="UP000420562"/>
    </source>
</evidence>
<accession>A0A7J4ZNQ0</accession>
<organism evidence="3 4">
    <name type="scientific">Oryzomonas japonica</name>
    <dbReference type="NCBI Taxonomy" id="2603858"/>
    <lineage>
        <taxon>Bacteria</taxon>
        <taxon>Pseudomonadati</taxon>
        <taxon>Thermodesulfobacteriota</taxon>
        <taxon>Desulfuromonadia</taxon>
        <taxon>Geobacterales</taxon>
        <taxon>Geobacteraceae</taxon>
        <taxon>Oryzomonas</taxon>
    </lineage>
</organism>